<accession>A0AA37WD70</accession>
<evidence type="ECO:0000259" key="3">
    <source>
        <dbReference type="Pfam" id="PF01408"/>
    </source>
</evidence>
<comment type="caution">
    <text evidence="5">The sequence shown here is derived from an EMBL/GenBank/DDBJ whole genome shotgun (WGS) entry which is preliminary data.</text>
</comment>
<dbReference type="AlphaFoldDB" id="A0AA37WD70"/>
<proteinExistence type="inferred from homology"/>
<gene>
    <name evidence="5" type="ORF">GCM10007940_11280</name>
</gene>
<dbReference type="InterPro" id="IPR004104">
    <property type="entry name" value="Gfo/Idh/MocA-like_OxRdtase_C"/>
</dbReference>
<dbReference type="SUPFAM" id="SSF55347">
    <property type="entry name" value="Glyceraldehyde-3-phosphate dehydrogenase-like, C-terminal domain"/>
    <property type="match status" value="1"/>
</dbReference>
<evidence type="ECO:0000313" key="6">
    <source>
        <dbReference type="Proteomes" id="UP001156666"/>
    </source>
</evidence>
<dbReference type="Pfam" id="PF01408">
    <property type="entry name" value="GFO_IDH_MocA"/>
    <property type="match status" value="1"/>
</dbReference>
<keyword evidence="2" id="KW-0560">Oxidoreductase</keyword>
<dbReference type="InterPro" id="IPR036291">
    <property type="entry name" value="NAD(P)-bd_dom_sf"/>
</dbReference>
<dbReference type="Pfam" id="PF02894">
    <property type="entry name" value="GFO_IDH_MocA_C"/>
    <property type="match status" value="1"/>
</dbReference>
<evidence type="ECO:0000313" key="5">
    <source>
        <dbReference type="EMBL" id="GLR16513.1"/>
    </source>
</evidence>
<dbReference type="SUPFAM" id="SSF51735">
    <property type="entry name" value="NAD(P)-binding Rossmann-fold domains"/>
    <property type="match status" value="1"/>
</dbReference>
<dbReference type="RefSeq" id="WP_235293315.1">
    <property type="nucleotide sequence ID" value="NZ_BSOH01000005.1"/>
</dbReference>
<dbReference type="Proteomes" id="UP001156666">
    <property type="component" value="Unassembled WGS sequence"/>
</dbReference>
<dbReference type="PANTHER" id="PTHR43708:SF5">
    <property type="entry name" value="CONSERVED EXPRESSED OXIDOREDUCTASE (EUROFUNG)-RELATED"/>
    <property type="match status" value="1"/>
</dbReference>
<dbReference type="Gene3D" id="3.40.50.720">
    <property type="entry name" value="NAD(P)-binding Rossmann-like Domain"/>
    <property type="match status" value="1"/>
</dbReference>
<evidence type="ECO:0000259" key="4">
    <source>
        <dbReference type="Pfam" id="PF02894"/>
    </source>
</evidence>
<dbReference type="GO" id="GO:0016491">
    <property type="term" value="F:oxidoreductase activity"/>
    <property type="evidence" value="ECO:0007669"/>
    <property type="project" value="UniProtKB-KW"/>
</dbReference>
<protein>
    <submittedName>
        <fullName evidence="5">Oxidoreductase</fullName>
    </submittedName>
</protein>
<feature type="domain" description="Gfo/Idh/MocA-like oxidoreductase C-terminal" evidence="4">
    <location>
        <begin position="148"/>
        <end position="348"/>
    </location>
</feature>
<dbReference type="Gene3D" id="3.30.360.10">
    <property type="entry name" value="Dihydrodipicolinate Reductase, domain 2"/>
    <property type="match status" value="1"/>
</dbReference>
<reference evidence="5" key="2">
    <citation type="submission" date="2023-01" db="EMBL/GenBank/DDBJ databases">
        <title>Draft genome sequence of Portibacter lacus strain NBRC 108769.</title>
        <authorList>
            <person name="Sun Q."/>
            <person name="Mori K."/>
        </authorList>
    </citation>
    <scope>NUCLEOTIDE SEQUENCE</scope>
    <source>
        <strain evidence="5">NBRC 108769</strain>
    </source>
</reference>
<reference evidence="5" key="1">
    <citation type="journal article" date="2014" name="Int. J. Syst. Evol. Microbiol.">
        <title>Complete genome sequence of Corynebacterium casei LMG S-19264T (=DSM 44701T), isolated from a smear-ripened cheese.</title>
        <authorList>
            <consortium name="US DOE Joint Genome Institute (JGI-PGF)"/>
            <person name="Walter F."/>
            <person name="Albersmeier A."/>
            <person name="Kalinowski J."/>
            <person name="Ruckert C."/>
        </authorList>
    </citation>
    <scope>NUCLEOTIDE SEQUENCE</scope>
    <source>
        <strain evidence="5">NBRC 108769</strain>
    </source>
</reference>
<dbReference type="PANTHER" id="PTHR43708">
    <property type="entry name" value="CONSERVED EXPRESSED OXIDOREDUCTASE (EUROFUNG)"/>
    <property type="match status" value="1"/>
</dbReference>
<dbReference type="InterPro" id="IPR000683">
    <property type="entry name" value="Gfo/Idh/MocA-like_OxRdtase_N"/>
</dbReference>
<keyword evidence="6" id="KW-1185">Reference proteome</keyword>
<dbReference type="GO" id="GO:0000166">
    <property type="term" value="F:nucleotide binding"/>
    <property type="evidence" value="ECO:0007669"/>
    <property type="project" value="InterPro"/>
</dbReference>
<name>A0AA37WD70_9BACT</name>
<organism evidence="5 6">
    <name type="scientific">Portibacter lacus</name>
    <dbReference type="NCBI Taxonomy" id="1099794"/>
    <lineage>
        <taxon>Bacteria</taxon>
        <taxon>Pseudomonadati</taxon>
        <taxon>Bacteroidota</taxon>
        <taxon>Saprospiria</taxon>
        <taxon>Saprospirales</taxon>
        <taxon>Haliscomenobacteraceae</taxon>
        <taxon>Portibacter</taxon>
    </lineage>
</organism>
<sequence length="357" mass="40417">MEFEQQLKSPITPLPIAIIGAGGIIRDAHLPAYQKAHYEILGVYDIDKAKIDQLKHDFPGIRTTFNTLAELIKHVGNQRIIYDVAVPANHLYSILEQLPIGSIVLMQKPMGESLDEAIRIQELCIKKKFVSAVNFQLKYAPYMLAARDIISQGLIGEVFDVEIKVCTHTPWELWDFLKEKPRVEVLYHSIHYVDLVRSLLGNPTKVYASSIRHPRTSDLAATRSSIILDYDEFTQARILTNHGHDYGTKHQESYLKIEGSKGAIKVLIGLSLNYPKGLPPKMEFYTAESKEWKEIPLIGGWFPDAFIGSMTNLQNHTLDKSIPLRNSSEDALQTMELVEKIYESSEKGGIIFKSKKI</sequence>
<evidence type="ECO:0000256" key="2">
    <source>
        <dbReference type="ARBA" id="ARBA00023002"/>
    </source>
</evidence>
<feature type="domain" description="Gfo/Idh/MocA-like oxidoreductase N-terminal" evidence="3">
    <location>
        <begin position="16"/>
        <end position="134"/>
    </location>
</feature>
<evidence type="ECO:0000256" key="1">
    <source>
        <dbReference type="ARBA" id="ARBA00010928"/>
    </source>
</evidence>
<comment type="similarity">
    <text evidence="1">Belongs to the Gfo/Idh/MocA family.</text>
</comment>
<dbReference type="InterPro" id="IPR051317">
    <property type="entry name" value="Gfo/Idh/MocA_oxidoreduct"/>
</dbReference>
<dbReference type="EMBL" id="BSOH01000005">
    <property type="protein sequence ID" value="GLR16513.1"/>
    <property type="molecule type" value="Genomic_DNA"/>
</dbReference>